<feature type="region of interest" description="Disordered" evidence="2">
    <location>
        <begin position="1"/>
        <end position="22"/>
    </location>
</feature>
<feature type="region of interest" description="Disordered" evidence="2">
    <location>
        <begin position="1303"/>
        <end position="1332"/>
    </location>
</feature>
<feature type="compositionally biased region" description="Basic and acidic residues" evidence="2">
    <location>
        <begin position="1266"/>
        <end position="1276"/>
    </location>
</feature>
<feature type="region of interest" description="Disordered" evidence="2">
    <location>
        <begin position="47"/>
        <end position="112"/>
    </location>
</feature>
<feature type="region of interest" description="Disordered" evidence="2">
    <location>
        <begin position="490"/>
        <end position="570"/>
    </location>
</feature>
<dbReference type="InterPro" id="IPR001680">
    <property type="entry name" value="WD40_rpt"/>
</dbReference>
<feature type="coiled-coil region" evidence="1">
    <location>
        <begin position="731"/>
        <end position="791"/>
    </location>
</feature>
<feature type="compositionally biased region" description="Basic and acidic residues" evidence="2">
    <location>
        <begin position="556"/>
        <end position="569"/>
    </location>
</feature>
<name>A0ABP0HJJ5_9DINO</name>
<keyword evidence="1" id="KW-0175">Coiled coil</keyword>
<dbReference type="SMART" id="SM00320">
    <property type="entry name" value="WD40"/>
    <property type="match status" value="1"/>
</dbReference>
<dbReference type="InterPro" id="IPR015943">
    <property type="entry name" value="WD40/YVTN_repeat-like_dom_sf"/>
</dbReference>
<feature type="coiled-coil region" evidence="1">
    <location>
        <begin position="1173"/>
        <end position="1207"/>
    </location>
</feature>
<keyword evidence="4" id="KW-1185">Reference proteome</keyword>
<feature type="coiled-coil region" evidence="1">
    <location>
        <begin position="1031"/>
        <end position="1086"/>
    </location>
</feature>
<evidence type="ECO:0000313" key="4">
    <source>
        <dbReference type="Proteomes" id="UP001642464"/>
    </source>
</evidence>
<dbReference type="Gene3D" id="2.130.10.10">
    <property type="entry name" value="YVTN repeat-like/Quinoprotein amine dehydrogenase"/>
    <property type="match status" value="1"/>
</dbReference>
<feature type="compositionally biased region" description="Pro residues" evidence="2">
    <location>
        <begin position="88"/>
        <end position="105"/>
    </location>
</feature>
<feature type="compositionally biased region" description="Basic and acidic residues" evidence="2">
    <location>
        <begin position="498"/>
        <end position="547"/>
    </location>
</feature>
<gene>
    <name evidence="3" type="ORF">SCF082_LOCUS2201</name>
</gene>
<feature type="region of interest" description="Disordered" evidence="2">
    <location>
        <begin position="1258"/>
        <end position="1277"/>
    </location>
</feature>
<evidence type="ECO:0000256" key="2">
    <source>
        <dbReference type="SAM" id="MobiDB-lite"/>
    </source>
</evidence>
<dbReference type="PANTHER" id="PTHR32215">
    <property type="entry name" value="CILIA- AND FLAGELLA-ASSOCIATED PROTEIN 57"/>
    <property type="match status" value="1"/>
</dbReference>
<proteinExistence type="predicted"/>
<sequence length="1354" mass="150901">MAEAALEAVPSKASSLAVPSKAVPEALSKASVPVPEALSKASLPVPEALSKAAPSVPESAPALSKAPPEVPSKAAALVTSAPSKSAAPAPPPLAAPPVPLAPLAPEPDSGKPKSLVLGDETFLFAAGLQEAYPDVDFTACSALSTQNITREANPFPPVMKGRVRHMVNPVTVGKSFPAGSFDELVFFLPGLSFSVPKELGTSDRPLYAYRVHHFIFHLLHSSKFLLKGDSSLHVVWPEETCLMSSPCGAAGIELVQLLNLLGCKHQSTAKYGMDTIKAECIRPIVFGGFCTELPEWLQTLQILHFEIDTKPIPLPLSVALQLNPNLELVSIKGASVVAGVDAPAETAPLRAKLIHEAIARKARLKEMYGPREGQQVSNFDLVKEALAPDPDALLSIPMEAFMMTLEEMPHFSVCLKFQVLEDLSARSMPKEEEWGEMKFYCPLTKICTATPEKMREHMEGELYKRFVGKDSTWDSSEEKRDLLFDLEEAEEAKRPKKTEKGDRDRKGGDRKGGDRKGGGKGRDGKGKRDGKDSKGGKSDRKGSDRKGGGKSGGKKGGKDRGKNREDGKVCEWSTENWSSINEYGVHGEALAIATAGEGRVWAGVAESEHATFRSFRNGVYHQNEDIVFHSSEHISSMDLFSRPSEVSILAGDLAGNLLAFCGVTGVLRTTTLGLHDGGITALRISSDGHTVATAGKDGSVFVLNADGFTDSQLSESRRQPMEVVMINRGDIQLRQDEISDLTAQIAKLKTQLEENAARLQGELRARVEEARRKAQATIQSLRKLYEEKQQASTVKERENLRKMKITEALHVASADDEEKAYDKRMRADADSYVALQAELREMEAKFEQNRQQARWDMEQQEMKQEKVVQQRLSEKDAKIQTLKDLIAFTEKRFDAMFDQEGMEQSLEISEIKKKNQEELEQQHLVEYKLKKDQDMLVRALDMMEKDRDRIAMEQREAGVSISNLRSEAELMKREVHSLKVERKERESTLRDKEMEIGTHKVKVQTLKKFKQVLDFRLREVTDSLKPKEDMIAQLHLQLSALEEEFEKQLEIQAQMETVLETKSQQVSDLSAEVEKQKELIRQRERTIFRFSADLHELATGGEDTRNWHIGMKRIWRTHVNPEIFNQDEEQSRPIQELGRQIQVMERKAGMLNLRVRSGETTSKADRIHKAQENSLLICELEELRIEKKALMAQAKDLELRIRLHQQSEEVQAKPIEALPSRSGSEAKSSKQALCDLFEEAPECQRTPMKGTLKKGHLVRPLGNTEKSGHKSQEELRSKKRFLKQVEKTKMQLTEQRIRQQLVPTELQRMQQRKSGEPSVVLSESGSSSAPAGPALAVVRFGSRFTPGSSVDSLP</sequence>
<dbReference type="InterPro" id="IPR011047">
    <property type="entry name" value="Quinoprotein_ADH-like_sf"/>
</dbReference>
<keyword evidence="3" id="KW-0282">Flagellum</keyword>
<dbReference type="InterPro" id="IPR052993">
    <property type="entry name" value="CFA-57"/>
</dbReference>
<dbReference type="EMBL" id="CAXAMM010001102">
    <property type="protein sequence ID" value="CAK8990389.1"/>
    <property type="molecule type" value="Genomic_DNA"/>
</dbReference>
<keyword evidence="3" id="KW-0969">Cilium</keyword>
<comment type="caution">
    <text evidence="3">The sequence shown here is derived from an EMBL/GenBank/DDBJ whole genome shotgun (WGS) entry which is preliminary data.</text>
</comment>
<organism evidence="3 4">
    <name type="scientific">Durusdinium trenchii</name>
    <dbReference type="NCBI Taxonomy" id="1381693"/>
    <lineage>
        <taxon>Eukaryota</taxon>
        <taxon>Sar</taxon>
        <taxon>Alveolata</taxon>
        <taxon>Dinophyceae</taxon>
        <taxon>Suessiales</taxon>
        <taxon>Symbiodiniaceae</taxon>
        <taxon>Durusdinium</taxon>
    </lineage>
</organism>
<dbReference type="SUPFAM" id="SSF50998">
    <property type="entry name" value="Quinoprotein alcohol dehydrogenase-like"/>
    <property type="match status" value="1"/>
</dbReference>
<evidence type="ECO:0000256" key="1">
    <source>
        <dbReference type="SAM" id="Coils"/>
    </source>
</evidence>
<protein>
    <submittedName>
        <fullName evidence="3">Cilia- and flagella-associated protein 57 (WD repeat-containing protein 65)</fullName>
    </submittedName>
</protein>
<feature type="compositionally biased region" description="Low complexity" evidence="2">
    <location>
        <begin position="1316"/>
        <end position="1332"/>
    </location>
</feature>
<dbReference type="PANTHER" id="PTHR32215:SF0">
    <property type="entry name" value="CILIA- AND FLAGELLA-ASSOCIATED PROTEIN 57"/>
    <property type="match status" value="1"/>
</dbReference>
<keyword evidence="3" id="KW-0966">Cell projection</keyword>
<dbReference type="Proteomes" id="UP001642464">
    <property type="component" value="Unassembled WGS sequence"/>
</dbReference>
<accession>A0ABP0HJJ5</accession>
<evidence type="ECO:0000313" key="3">
    <source>
        <dbReference type="EMBL" id="CAK8990389.1"/>
    </source>
</evidence>
<reference evidence="3 4" key="1">
    <citation type="submission" date="2024-02" db="EMBL/GenBank/DDBJ databases">
        <authorList>
            <person name="Chen Y."/>
            <person name="Shah S."/>
            <person name="Dougan E. K."/>
            <person name="Thang M."/>
            <person name="Chan C."/>
        </authorList>
    </citation>
    <scope>NUCLEOTIDE SEQUENCE [LARGE SCALE GENOMIC DNA]</scope>
</reference>